<gene>
    <name evidence="2" type="ORF">LIER_21051</name>
</gene>
<keyword evidence="3" id="KW-1185">Reference proteome</keyword>
<protein>
    <submittedName>
        <fullName evidence="2">Uncharacterized protein</fullName>
    </submittedName>
</protein>
<dbReference type="GO" id="GO:0016071">
    <property type="term" value="P:mRNA metabolic process"/>
    <property type="evidence" value="ECO:0007669"/>
    <property type="project" value="UniProtKB-ARBA"/>
</dbReference>
<feature type="region of interest" description="Disordered" evidence="1">
    <location>
        <begin position="171"/>
        <end position="191"/>
    </location>
</feature>
<dbReference type="PANTHER" id="PTHR35306:SF1">
    <property type="entry name" value="VQ DOMAIN-CONTAINING PROTEIN"/>
    <property type="match status" value="1"/>
</dbReference>
<reference evidence="2 3" key="1">
    <citation type="submission" date="2024-01" db="EMBL/GenBank/DDBJ databases">
        <title>The complete chloroplast genome sequence of Lithospermum erythrorhizon: insights into the phylogenetic relationship among Boraginaceae species and the maternal lineages of purple gromwells.</title>
        <authorList>
            <person name="Okada T."/>
            <person name="Watanabe K."/>
        </authorList>
    </citation>
    <scope>NUCLEOTIDE SEQUENCE [LARGE SCALE GENOMIC DNA]</scope>
</reference>
<accession>A0AAV3QNS3</accession>
<evidence type="ECO:0000256" key="1">
    <source>
        <dbReference type="SAM" id="MobiDB-lite"/>
    </source>
</evidence>
<evidence type="ECO:0000313" key="3">
    <source>
        <dbReference type="Proteomes" id="UP001454036"/>
    </source>
</evidence>
<comment type="caution">
    <text evidence="2">The sequence shown here is derived from an EMBL/GenBank/DDBJ whole genome shotgun (WGS) entry which is preliminary data.</text>
</comment>
<dbReference type="EMBL" id="BAABME010005471">
    <property type="protein sequence ID" value="GAA0165724.1"/>
    <property type="molecule type" value="Genomic_DNA"/>
</dbReference>
<dbReference type="InterPro" id="IPR028322">
    <property type="entry name" value="PNRC-like_rgn"/>
</dbReference>
<sequence length="235" mass="25944">MVTVIIDGHHNRNQYFNRNFNDSPAKYGYFGLSPSRNHKGLNCRSYNSDAGLFPTPVKSKSFSEKSIKGKIAALSPQTPSPSIYFSADDGKNDRKVIKSSAVSIPMAMKFDDVSLMEDGDFVDGFYISELWAGPAYSNSPPPSSLPIPKFSMRPKRSVSLELPSSVSPIDLRPVAKSAPSSPTRERSPSPIHFLSDVESVMETSDQIYLQQETVDETDFATKTLRRILNLDNGGQ</sequence>
<dbReference type="Pfam" id="PF15365">
    <property type="entry name" value="PNRC"/>
    <property type="match status" value="1"/>
</dbReference>
<organism evidence="2 3">
    <name type="scientific">Lithospermum erythrorhizon</name>
    <name type="common">Purple gromwell</name>
    <name type="synonym">Lithospermum officinale var. erythrorhizon</name>
    <dbReference type="NCBI Taxonomy" id="34254"/>
    <lineage>
        <taxon>Eukaryota</taxon>
        <taxon>Viridiplantae</taxon>
        <taxon>Streptophyta</taxon>
        <taxon>Embryophyta</taxon>
        <taxon>Tracheophyta</taxon>
        <taxon>Spermatophyta</taxon>
        <taxon>Magnoliopsida</taxon>
        <taxon>eudicotyledons</taxon>
        <taxon>Gunneridae</taxon>
        <taxon>Pentapetalae</taxon>
        <taxon>asterids</taxon>
        <taxon>lamiids</taxon>
        <taxon>Boraginales</taxon>
        <taxon>Boraginaceae</taxon>
        <taxon>Boraginoideae</taxon>
        <taxon>Lithospermeae</taxon>
        <taxon>Lithospermum</taxon>
    </lineage>
</organism>
<evidence type="ECO:0000313" key="2">
    <source>
        <dbReference type="EMBL" id="GAA0165724.1"/>
    </source>
</evidence>
<name>A0AAV3QNS3_LITER</name>
<dbReference type="PANTHER" id="PTHR35306">
    <property type="entry name" value="BNAA03G57290D PROTEIN"/>
    <property type="match status" value="1"/>
</dbReference>
<dbReference type="AlphaFoldDB" id="A0AAV3QNS3"/>
<dbReference type="Proteomes" id="UP001454036">
    <property type="component" value="Unassembled WGS sequence"/>
</dbReference>
<proteinExistence type="predicted"/>